<dbReference type="PANTHER" id="PTHR44858:SF1">
    <property type="entry name" value="UDP-N-ACETYLGLUCOSAMINE--PEPTIDE N-ACETYLGLUCOSAMINYLTRANSFERASE SPINDLY-RELATED"/>
    <property type="match status" value="1"/>
</dbReference>
<evidence type="ECO:0000313" key="5">
    <source>
        <dbReference type="EMBL" id="MEK0185367.1"/>
    </source>
</evidence>
<proteinExistence type="predicted"/>
<name>A0ABU8YLU3_9CYAN</name>
<dbReference type="SUPFAM" id="SSF50494">
    <property type="entry name" value="Trypsin-like serine proteases"/>
    <property type="match status" value="1"/>
</dbReference>
<keyword evidence="2 3" id="KW-0802">TPR repeat</keyword>
<accession>A0ABU8YLU3</accession>
<protein>
    <submittedName>
        <fullName evidence="5">Type IV pilin-like G/H family protein</fullName>
    </submittedName>
</protein>
<dbReference type="Proteomes" id="UP001384579">
    <property type="component" value="Unassembled WGS sequence"/>
</dbReference>
<evidence type="ECO:0000256" key="1">
    <source>
        <dbReference type="ARBA" id="ARBA00022737"/>
    </source>
</evidence>
<dbReference type="InterPro" id="IPR050498">
    <property type="entry name" value="Ycf3"/>
</dbReference>
<gene>
    <name evidence="5" type="ORF">WMG39_10895</name>
</gene>
<evidence type="ECO:0000256" key="3">
    <source>
        <dbReference type="PROSITE-ProRule" id="PRU00339"/>
    </source>
</evidence>
<comment type="caution">
    <text evidence="5">The sequence shown here is derived from an EMBL/GenBank/DDBJ whole genome shotgun (WGS) entry which is preliminary data.</text>
</comment>
<dbReference type="InterPro" id="IPR043504">
    <property type="entry name" value="Peptidase_S1_PA_chymotrypsin"/>
</dbReference>
<feature type="region of interest" description="Disordered" evidence="4">
    <location>
        <begin position="270"/>
        <end position="321"/>
    </location>
</feature>
<feature type="non-terminal residue" evidence="5">
    <location>
        <position position="1"/>
    </location>
</feature>
<feature type="repeat" description="TPR" evidence="3">
    <location>
        <begin position="74"/>
        <end position="107"/>
    </location>
</feature>
<dbReference type="SMART" id="SM00028">
    <property type="entry name" value="TPR"/>
    <property type="match status" value="4"/>
</dbReference>
<feature type="repeat" description="TPR" evidence="3">
    <location>
        <begin position="142"/>
        <end position="175"/>
    </location>
</feature>
<dbReference type="InterPro" id="IPR019734">
    <property type="entry name" value="TPR_rpt"/>
</dbReference>
<dbReference type="InterPro" id="IPR011990">
    <property type="entry name" value="TPR-like_helical_dom_sf"/>
</dbReference>
<organism evidence="5 6">
    <name type="scientific">Microcoleus anatoxicus PTRS2</name>
    <dbReference type="NCBI Taxonomy" id="2705321"/>
    <lineage>
        <taxon>Bacteria</taxon>
        <taxon>Bacillati</taxon>
        <taxon>Cyanobacteriota</taxon>
        <taxon>Cyanophyceae</taxon>
        <taxon>Oscillatoriophycideae</taxon>
        <taxon>Oscillatoriales</taxon>
        <taxon>Microcoleaceae</taxon>
        <taxon>Microcoleus</taxon>
        <taxon>Microcoleus anatoxicus</taxon>
    </lineage>
</organism>
<sequence>MTAGQISARERVNEGYELIYTNPTRQGMSGGPILDLRGRVIGIHGRTDANREETIAKAWVNLGIPINTFVELAPKAYAEQGKEKLKRQNYQGAIADFSQGLRFNQNSADVFNGLAYANFAQKNYRAALENAIKAIQNNSQLAEAHRVRGASNAQLANHKEAIADFDRAIQINSNFADAYGLRGVSRAQIKDYIGANADIAQAIRLAPNSPVGYNRRSEVRRIVGDSEGANEDNQKAASLAGASGNEDGFQMALNSGLGISLPRNQVARIEPQQAPRSVSQTAPAPNNSLEAKQPRVTPAPKPEPISQPAPQAIRQATSPGAESALQALIRGQQTFRTRNGAFTGTVSLLQRSFNIQLPMSKFNFAIHTTTRGAYHYAIPLNPSQKAYVGAVFLTETANNSNPVTVSIVCETDEASNIRPPDPLYVQGKPICRPGTSPVGASN</sequence>
<feature type="region of interest" description="Disordered" evidence="4">
    <location>
        <begin position="224"/>
        <end position="243"/>
    </location>
</feature>
<dbReference type="Gene3D" id="1.25.40.10">
    <property type="entry name" value="Tetratricopeptide repeat domain"/>
    <property type="match status" value="2"/>
</dbReference>
<feature type="compositionally biased region" description="Polar residues" evidence="4">
    <location>
        <begin position="274"/>
        <end position="290"/>
    </location>
</feature>
<dbReference type="InterPro" id="IPR031975">
    <property type="entry name" value="Pilin_GH"/>
</dbReference>
<reference evidence="5 6" key="1">
    <citation type="journal article" date="2020" name="Harmful Algae">
        <title>Molecular and morphological characterization of a novel dihydroanatoxin-a producing Microcoleus species (cyanobacteria) from the Russian River, California, USA.</title>
        <authorList>
            <person name="Conklin K.Y."/>
            <person name="Stancheva R."/>
            <person name="Otten T.G."/>
            <person name="Fadness R."/>
            <person name="Boyer G.L."/>
            <person name="Read B."/>
            <person name="Zhang X."/>
            <person name="Sheath R.G."/>
        </authorList>
    </citation>
    <scope>NUCLEOTIDE SEQUENCE [LARGE SCALE GENOMIC DNA]</scope>
    <source>
        <strain evidence="5 6">PTRS2</strain>
    </source>
</reference>
<dbReference type="PROSITE" id="PS50005">
    <property type="entry name" value="TPR"/>
    <property type="match status" value="2"/>
</dbReference>
<dbReference type="EMBL" id="JBBLXS010000114">
    <property type="protein sequence ID" value="MEK0185367.1"/>
    <property type="molecule type" value="Genomic_DNA"/>
</dbReference>
<dbReference type="RefSeq" id="WP_340541446.1">
    <property type="nucleotide sequence ID" value="NZ_JBBLXS010000114.1"/>
</dbReference>
<keyword evidence="6" id="KW-1185">Reference proteome</keyword>
<keyword evidence="1" id="KW-0677">Repeat</keyword>
<evidence type="ECO:0000256" key="2">
    <source>
        <dbReference type="ARBA" id="ARBA00022803"/>
    </source>
</evidence>
<dbReference type="Gene3D" id="2.40.10.10">
    <property type="entry name" value="Trypsin-like serine proteases"/>
    <property type="match status" value="1"/>
</dbReference>
<feature type="compositionally biased region" description="Pro residues" evidence="4">
    <location>
        <begin position="297"/>
        <end position="307"/>
    </location>
</feature>
<dbReference type="InterPro" id="IPR009003">
    <property type="entry name" value="Peptidase_S1_PA"/>
</dbReference>
<dbReference type="SUPFAM" id="SSF48452">
    <property type="entry name" value="TPR-like"/>
    <property type="match status" value="1"/>
</dbReference>
<evidence type="ECO:0000256" key="4">
    <source>
        <dbReference type="SAM" id="MobiDB-lite"/>
    </source>
</evidence>
<evidence type="ECO:0000313" key="6">
    <source>
        <dbReference type="Proteomes" id="UP001384579"/>
    </source>
</evidence>
<dbReference type="Pfam" id="PF16734">
    <property type="entry name" value="Pilin_GH"/>
    <property type="match status" value="1"/>
</dbReference>
<dbReference type="PANTHER" id="PTHR44858">
    <property type="entry name" value="TETRATRICOPEPTIDE REPEAT PROTEIN 6"/>
    <property type="match status" value="1"/>
</dbReference>